<dbReference type="InterPro" id="IPR027417">
    <property type="entry name" value="P-loop_NTPase"/>
</dbReference>
<dbReference type="Gene3D" id="3.40.50.300">
    <property type="entry name" value="P-loop containing nucleotide triphosphate hydrolases"/>
    <property type="match status" value="1"/>
</dbReference>
<dbReference type="AlphaFoldDB" id="A0A6G7CLD6"/>
<gene>
    <name evidence="1" type="ORF">G5S32_13165</name>
</gene>
<dbReference type="RefSeq" id="WP_165312409.1">
    <property type="nucleotide sequence ID" value="NZ_CP049331.1"/>
</dbReference>
<reference evidence="1 2" key="1">
    <citation type="submission" date="2020-02" db="EMBL/GenBank/DDBJ databases">
        <title>A complete genome of a marine bacterium Vibrio sp. ZWAL4003 isolated from the mangrove sediment with the ability to degrade polysaccharides.</title>
        <authorList>
            <person name="Wu J."/>
            <person name="Qu W."/>
            <person name="Zeng R."/>
        </authorList>
    </citation>
    <scope>NUCLEOTIDE SEQUENCE [LARGE SCALE GENOMIC DNA]</scope>
    <source>
        <strain evidence="1 2">ZWAL4003</strain>
    </source>
</reference>
<evidence type="ECO:0000313" key="2">
    <source>
        <dbReference type="Proteomes" id="UP000503003"/>
    </source>
</evidence>
<dbReference type="InterPro" id="IPR038724">
    <property type="entry name" value="RepA"/>
</dbReference>
<keyword evidence="2" id="KW-1185">Reference proteome</keyword>
<sequence length="340" mass="37686">MTTNKQFSYAGMTLTRGSTNYDAKHSWLVKNLIRNKSLGVLYGMPDSFKSFTTIDLACSIATGRKYHGEITQQGAVVYIAAEGQQGISRRIKAWERTNNLLTNDLWVLGSSMPLNTPKAQNDFIELIKQLEIAKKVKVELIVIDTLARCMEGDENSPSDMGKFVRACDFIRGATNSSILCVHHSGKDINKGARGSNALVASIDFEFKMKRIKGDIAVMLINTKQKDADTAPPITIQYKQVDLGITCEEGLPITSLANLSQHAPDTRNGISNIIDIINKHPLKSMTRHELNQALFPSTSKIQDSDRQKIKRALDTLIKKKLVTIEKKGVNSTKADIISIIH</sequence>
<dbReference type="Pfam" id="PF13481">
    <property type="entry name" value="AAA_25"/>
    <property type="match status" value="1"/>
</dbReference>
<dbReference type="KEGG" id="vzi:G5S32_13165"/>
<evidence type="ECO:0000313" key="1">
    <source>
        <dbReference type="EMBL" id="QIH42858.1"/>
    </source>
</evidence>
<proteinExistence type="predicted"/>
<dbReference type="CDD" id="cd01125">
    <property type="entry name" value="RepA_RSF1010_like"/>
    <property type="match status" value="1"/>
</dbReference>
<protein>
    <submittedName>
        <fullName evidence="1">AAA family ATPase</fullName>
    </submittedName>
</protein>
<name>A0A6G7CLD6_9VIBR</name>
<organism evidence="1 2">
    <name type="scientific">Vibrio ziniensis</name>
    <dbReference type="NCBI Taxonomy" id="2711221"/>
    <lineage>
        <taxon>Bacteria</taxon>
        <taxon>Pseudomonadati</taxon>
        <taxon>Pseudomonadota</taxon>
        <taxon>Gammaproteobacteria</taxon>
        <taxon>Vibrionales</taxon>
        <taxon>Vibrionaceae</taxon>
        <taxon>Vibrio</taxon>
    </lineage>
</organism>
<accession>A0A6G7CLD6</accession>
<dbReference type="Proteomes" id="UP000503003">
    <property type="component" value="Chromosome 1"/>
</dbReference>
<dbReference type="SUPFAM" id="SSF52540">
    <property type="entry name" value="P-loop containing nucleoside triphosphate hydrolases"/>
    <property type="match status" value="1"/>
</dbReference>
<dbReference type="EMBL" id="CP049331">
    <property type="protein sequence ID" value="QIH42858.1"/>
    <property type="molecule type" value="Genomic_DNA"/>
</dbReference>